<dbReference type="GeneID" id="31361993"/>
<sequence length="197" mass="22473">MLITNNSNHSHQIVNLPHLLLFQIINNLEDTLDRICFSLSYGLLQSQLIGDFKNFHLRSYANQLENSKQLKENCTLFIGNKNEININLEYDYISTYDEVIQSKYIIPKNITKVVFSEKYNRSVDALKSKLAESNVTSLKFGADYNQPFAPGCLPDNIKEIVLFSEFNDLKYTSNITPHHSQYVIAVAASPKVSAKHP</sequence>
<dbReference type="Pfam" id="PF05725">
    <property type="entry name" value="FNIP"/>
    <property type="match status" value="1"/>
</dbReference>
<dbReference type="EMBL" id="ADBJ01000029">
    <property type="protein sequence ID" value="EFA80572.1"/>
    <property type="molecule type" value="Genomic_DNA"/>
</dbReference>
<comment type="caution">
    <text evidence="1">The sequence shown here is derived from an EMBL/GenBank/DDBJ whole genome shotgun (WGS) entry which is preliminary data.</text>
</comment>
<evidence type="ECO:0000313" key="2">
    <source>
        <dbReference type="Proteomes" id="UP000001396"/>
    </source>
</evidence>
<dbReference type="InterPro" id="IPR008615">
    <property type="entry name" value="FNIP"/>
</dbReference>
<protein>
    <submittedName>
        <fullName evidence="1">Uncharacterized protein</fullName>
    </submittedName>
</protein>
<proteinExistence type="predicted"/>
<keyword evidence="2" id="KW-1185">Reference proteome</keyword>
<dbReference type="Proteomes" id="UP000001396">
    <property type="component" value="Unassembled WGS sequence"/>
</dbReference>
<name>D3BDC8_HETP5</name>
<evidence type="ECO:0000313" key="1">
    <source>
        <dbReference type="EMBL" id="EFA80572.1"/>
    </source>
</evidence>
<organism evidence="1 2">
    <name type="scientific">Heterostelium pallidum (strain ATCC 26659 / Pp 5 / PN500)</name>
    <name type="common">Cellular slime mold</name>
    <name type="synonym">Polysphondylium pallidum</name>
    <dbReference type="NCBI Taxonomy" id="670386"/>
    <lineage>
        <taxon>Eukaryota</taxon>
        <taxon>Amoebozoa</taxon>
        <taxon>Evosea</taxon>
        <taxon>Eumycetozoa</taxon>
        <taxon>Dictyostelia</taxon>
        <taxon>Acytosteliales</taxon>
        <taxon>Acytosteliaceae</taxon>
        <taxon>Heterostelium</taxon>
    </lineage>
</organism>
<dbReference type="AlphaFoldDB" id="D3BDC8"/>
<dbReference type="InParanoid" id="D3BDC8"/>
<gene>
    <name evidence="1" type="ORF">PPL_06511</name>
</gene>
<dbReference type="RefSeq" id="XP_020432692.1">
    <property type="nucleotide sequence ID" value="XM_020577365.1"/>
</dbReference>
<reference evidence="1 2" key="1">
    <citation type="journal article" date="2011" name="Genome Res.">
        <title>Phylogeny-wide analysis of social amoeba genomes highlights ancient origins for complex intercellular communication.</title>
        <authorList>
            <person name="Heidel A.J."/>
            <person name="Lawal H.M."/>
            <person name="Felder M."/>
            <person name="Schilde C."/>
            <person name="Helps N.R."/>
            <person name="Tunggal B."/>
            <person name="Rivero F."/>
            <person name="John U."/>
            <person name="Schleicher M."/>
            <person name="Eichinger L."/>
            <person name="Platzer M."/>
            <person name="Noegel A.A."/>
            <person name="Schaap P."/>
            <person name="Gloeckner G."/>
        </authorList>
    </citation>
    <scope>NUCLEOTIDE SEQUENCE [LARGE SCALE GENOMIC DNA]</scope>
    <source>
        <strain evidence="2">ATCC 26659 / Pp 5 / PN500</strain>
    </source>
</reference>
<accession>D3BDC8</accession>